<evidence type="ECO:0000313" key="3">
    <source>
        <dbReference type="Proteomes" id="UP000001424"/>
    </source>
</evidence>
<name>Q7NY65_CHRVO</name>
<evidence type="ECO:0000256" key="1">
    <source>
        <dbReference type="SAM" id="MobiDB-lite"/>
    </source>
</evidence>
<evidence type="ECO:0000313" key="2">
    <source>
        <dbReference type="EMBL" id="AAQ59085.1"/>
    </source>
</evidence>
<dbReference type="Proteomes" id="UP000001424">
    <property type="component" value="Chromosome"/>
</dbReference>
<feature type="region of interest" description="Disordered" evidence="1">
    <location>
        <begin position="67"/>
        <end position="86"/>
    </location>
</feature>
<accession>Q7NY65</accession>
<gene>
    <name evidence="2" type="ordered locus">CV_1410</name>
</gene>
<dbReference type="HOGENOM" id="CLU_1666286_0_0_4"/>
<dbReference type="KEGG" id="cvi:CV_1410"/>
<sequence length="158" mass="17537">MPAQPFASDATSRKFYVRFSKFVFDNNQANSPYPAEPLPQARDPPPCSRHADARNTKTLICKPIQSKPTLSALDGPSRTRHGGPATRAAAMGWPALVGVSHSIRKTNVHFVIIYFRIRTFSYRLLIATSTVSNNSIRNRTLAHKCQKHTSAAIQITHP</sequence>
<dbReference type="AlphaFoldDB" id="Q7NY65"/>
<proteinExistence type="predicted"/>
<reference evidence="2 3" key="1">
    <citation type="journal article" date="2003" name="Proc. Natl. Acad. Sci. U.S.A.">
        <title>The complete genome sequence of Chromobacterium violaceum reveals remarkable and exploitable bacterial adaptability.</title>
        <authorList>
            <person name="Vasconcelos A.T.R."/>
            <person name="de Almeida D.F."/>
            <person name="Almeida F.C."/>
            <person name="de Almeida L.G.P."/>
            <person name="de Almeida R."/>
            <person name="Goncalves J.A.A."/>
            <person name="Andrade E.M."/>
            <person name="Antonio R.V."/>
            <person name="Araripe J."/>
            <person name="de Araujo M.F.F."/>
            <person name="Filho S.A."/>
            <person name="Azevedo V."/>
            <person name="Batista A.J."/>
            <person name="Bataus L.A.M."/>
            <person name="Batista J.S."/>
            <person name="Belo A."/>
            <person name="vander Berg C."/>
            <person name="Blamey J."/>
            <person name="Bogo M."/>
            <person name="Bonato S."/>
            <person name="Bordignon J."/>
            <person name="Brito C.A."/>
            <person name="Brocchi M."/>
            <person name="Burity H.A."/>
            <person name="Camargo A.A."/>
            <person name="Cardoso D.D.P."/>
            <person name="Carneiro N.P."/>
            <person name="Carraro D.M."/>
            <person name="Carvalho C.M.B."/>
            <person name="Cascardo J.C.M."/>
            <person name="Cavada B.S."/>
            <person name="Chueire L.M.O."/>
            <person name="Pasa T.B.C."/>
            <person name="Duran N."/>
            <person name="Fagundes N."/>
            <person name="Falcao C.L."/>
            <person name="Fantinatti F."/>
            <person name="Farias I.P."/>
            <person name="Felipe M.S.S."/>
            <person name="Ferrari L.P."/>
            <person name="Ferro J.A."/>
            <person name="Ferro M.I.T."/>
            <person name="Franco G.R."/>
            <person name="Freitas N.S.A."/>
            <person name="Furlan L.R."/>
            <person name="Gazzinelli R.T."/>
            <person name="Gomes E.A."/>
            <person name="Goncalves P.R."/>
            <person name="Grangeiro T.B."/>
            <person name="Grattapaglia D."/>
            <person name="Grisard E.C."/>
            <person name="Guimaraes C.T."/>
            <person name="Hanna E.S."/>
            <person name="Hungria M."/>
            <person name="Jardim S.N."/>
            <person name="Laurino J."/>
            <person name="Leoi L.C.T."/>
            <person name="Fassarella L."/>
            <person name="Lima A."/>
            <person name="Loureiro M.F."/>
            <person name="Lyra M.C.P."/>
            <person name="Macedo M."/>
            <person name="Madeira H.M.F."/>
            <person name="Manfio G.P."/>
            <person name="Maranhao A.Q."/>
            <person name="Martins W.S."/>
            <person name="di Mauro S.M.Z."/>
            <person name="de Medeiros S.R.B."/>
            <person name="Meissner R.D.V."/>
            <person name="Menck C.F.M."/>
            <person name="Moreira M.A.M."/>
            <person name="Nascimento F.F."/>
            <person name="Nicolas M.F."/>
            <person name="Oliveira J.G."/>
            <person name="Oliveira S.C."/>
            <person name="Paixao R.F.C."/>
            <person name="Parente J.A."/>
            <person name="Pedrosa F.O."/>
            <person name="Pena S.J.D."/>
            <person name="Perreira J.O."/>
            <person name="Perreira M."/>
            <person name="Pinto L.S.R.C."/>
            <person name="Pinto L.S."/>
            <person name="Porto J.I.R."/>
            <person name="Potrich D.P."/>
            <person name="Neto C.E.R."/>
            <person name="Reis A.M.M."/>
            <person name="Rigo L.U."/>
            <person name="Rondinelli E."/>
            <person name="dos Santos E.B.P."/>
            <person name="Santos F.R."/>
            <person name="Schneider M.P.C."/>
            <person name="Seuanez H.N."/>
            <person name="Silva A.M.R."/>
            <person name="da Silva A.L.C."/>
            <person name="Silva D.W."/>
            <person name="Silva R."/>
            <person name="Simoes I.C."/>
            <person name="Simon D."/>
            <person name="Soares C.M.A."/>
            <person name="Soares R.B.A."/>
            <person name="Souza E.M."/>
            <person name="Souza K.R.L."/>
            <person name="Souza R.C."/>
            <person name="Steffens M.B.R."/>
            <person name="Steindel M."/>
            <person name="Teixeira S.R."/>
            <person name="Urmenyi T."/>
            <person name="Vettore A."/>
            <person name="Wassem R."/>
            <person name="Zaha A."/>
            <person name="Simpson A.J.G."/>
        </authorList>
    </citation>
    <scope>NUCLEOTIDE SEQUENCE [LARGE SCALE GENOMIC DNA]</scope>
    <source>
        <strain evidence="3">ATCC 12472 / DSM 30191 / JCM 1249 / NBRC 12614 / NCIMB 9131 / NCTC 9757</strain>
    </source>
</reference>
<keyword evidence="3" id="KW-1185">Reference proteome</keyword>
<organism evidence="2 3">
    <name type="scientific">Chromobacterium violaceum (strain ATCC 12472 / DSM 30191 / JCM 1249 / CCUG 213 / NBRC 12614 / NCIMB 9131 / NCTC 9757 / MK)</name>
    <dbReference type="NCBI Taxonomy" id="243365"/>
    <lineage>
        <taxon>Bacteria</taxon>
        <taxon>Pseudomonadati</taxon>
        <taxon>Pseudomonadota</taxon>
        <taxon>Betaproteobacteria</taxon>
        <taxon>Neisseriales</taxon>
        <taxon>Chromobacteriaceae</taxon>
        <taxon>Chromobacterium</taxon>
    </lineage>
</organism>
<feature type="compositionally biased region" description="Pro residues" evidence="1">
    <location>
        <begin position="34"/>
        <end position="47"/>
    </location>
</feature>
<dbReference type="RefSeq" id="WP_011134962.1">
    <property type="nucleotide sequence ID" value="NC_005085.1"/>
</dbReference>
<protein>
    <submittedName>
        <fullName evidence="2">Uncharacterized protein</fullName>
    </submittedName>
</protein>
<dbReference type="EMBL" id="AE016825">
    <property type="protein sequence ID" value="AAQ59085.1"/>
    <property type="molecule type" value="Genomic_DNA"/>
</dbReference>
<feature type="region of interest" description="Disordered" evidence="1">
    <location>
        <begin position="26"/>
        <end position="52"/>
    </location>
</feature>